<accession>A0A0F9XE60</accession>
<dbReference type="Gene3D" id="1.10.3210.10">
    <property type="entry name" value="Hypothetical protein af1432"/>
    <property type="match status" value="1"/>
</dbReference>
<reference evidence="1" key="1">
    <citation type="journal article" date="2015" name="Nature">
        <title>Complex archaea that bridge the gap between prokaryotes and eukaryotes.</title>
        <authorList>
            <person name="Spang A."/>
            <person name="Saw J.H."/>
            <person name="Jorgensen S.L."/>
            <person name="Zaremba-Niedzwiedzka K."/>
            <person name="Martijn J."/>
            <person name="Lind A.E."/>
            <person name="van Eijk R."/>
            <person name="Schleper C."/>
            <person name="Guy L."/>
            <person name="Ettema T.J."/>
        </authorList>
    </citation>
    <scope>NUCLEOTIDE SEQUENCE</scope>
</reference>
<evidence type="ECO:0000313" key="1">
    <source>
        <dbReference type="EMBL" id="KKN90063.1"/>
    </source>
</evidence>
<name>A0A0F9XE60_9ZZZZ</name>
<comment type="caution">
    <text evidence="1">The sequence shown here is derived from an EMBL/GenBank/DDBJ whole genome shotgun (WGS) entry which is preliminary data.</text>
</comment>
<sequence>MDSCQPKGNTKEWIQTYEGRKLDLLDLDSLIITIEEIAHVLSMKCRFNGHCQSFYSIAEHSIHISDLCPNNCREWGLLHDASEAYLPDLQTPLKRLPEFEWFVKLEKELLLRIAKHFYLPPTIPGRVKELDTYMLHVEKNQLMKPMQDPRDEWGSSVMHPSFVEKPIAKGLQLLTPHQAKRKFKARAKELSLS</sequence>
<dbReference type="EMBL" id="LAZR01000113">
    <property type="protein sequence ID" value="KKN90063.1"/>
    <property type="molecule type" value="Genomic_DNA"/>
</dbReference>
<evidence type="ECO:0008006" key="2">
    <source>
        <dbReference type="Google" id="ProtNLM"/>
    </source>
</evidence>
<organism evidence="1">
    <name type="scientific">marine sediment metagenome</name>
    <dbReference type="NCBI Taxonomy" id="412755"/>
    <lineage>
        <taxon>unclassified sequences</taxon>
        <taxon>metagenomes</taxon>
        <taxon>ecological metagenomes</taxon>
    </lineage>
</organism>
<dbReference type="SUPFAM" id="SSF109604">
    <property type="entry name" value="HD-domain/PDEase-like"/>
    <property type="match status" value="1"/>
</dbReference>
<gene>
    <name evidence="1" type="ORF">LCGC14_0231760</name>
</gene>
<dbReference type="AlphaFoldDB" id="A0A0F9XE60"/>
<protein>
    <recommendedName>
        <fullName evidence="2">HD domain-containing protein</fullName>
    </recommendedName>
</protein>
<proteinExistence type="predicted"/>